<keyword evidence="3" id="KW-1185">Reference proteome</keyword>
<dbReference type="VEuPathDB" id="VectorBase:ISCW004479"/>
<gene>
    <name evidence="1" type="ORF">IscW_ISCW004479</name>
</gene>
<accession>B7PHT3</accession>
<reference evidence="2" key="2">
    <citation type="submission" date="2020-05" db="UniProtKB">
        <authorList>
            <consortium name="EnsemblMetazoa"/>
        </authorList>
    </citation>
    <scope>IDENTIFICATION</scope>
    <source>
        <strain evidence="2">wikel</strain>
    </source>
</reference>
<dbReference type="Proteomes" id="UP000001555">
    <property type="component" value="Unassembled WGS sequence"/>
</dbReference>
<dbReference type="AlphaFoldDB" id="B7PHT3"/>
<dbReference type="InParanoid" id="B7PHT3"/>
<dbReference type="PaxDb" id="6945-B7PHT3"/>
<evidence type="ECO:0000313" key="1">
    <source>
        <dbReference type="EMBL" id="EEC06155.1"/>
    </source>
</evidence>
<organism>
    <name type="scientific">Ixodes scapularis</name>
    <name type="common">Black-legged tick</name>
    <name type="synonym">Deer tick</name>
    <dbReference type="NCBI Taxonomy" id="6945"/>
    <lineage>
        <taxon>Eukaryota</taxon>
        <taxon>Metazoa</taxon>
        <taxon>Ecdysozoa</taxon>
        <taxon>Arthropoda</taxon>
        <taxon>Chelicerata</taxon>
        <taxon>Arachnida</taxon>
        <taxon>Acari</taxon>
        <taxon>Parasitiformes</taxon>
        <taxon>Ixodida</taxon>
        <taxon>Ixodoidea</taxon>
        <taxon>Ixodidae</taxon>
        <taxon>Ixodinae</taxon>
        <taxon>Ixodes</taxon>
    </lineage>
</organism>
<name>B7PHT3_IXOSC</name>
<dbReference type="VEuPathDB" id="VectorBase:ISCI004479"/>
<dbReference type="EMBL" id="ABJB011060729">
    <property type="status" value="NOT_ANNOTATED_CDS"/>
    <property type="molecule type" value="Genomic_DNA"/>
</dbReference>
<evidence type="ECO:0000313" key="3">
    <source>
        <dbReference type="Proteomes" id="UP000001555"/>
    </source>
</evidence>
<evidence type="ECO:0000313" key="2">
    <source>
        <dbReference type="EnsemblMetazoa" id="ISCW004479-PA"/>
    </source>
</evidence>
<proteinExistence type="predicted"/>
<dbReference type="EMBL" id="DS714806">
    <property type="protein sequence ID" value="EEC06155.1"/>
    <property type="molecule type" value="Genomic_DNA"/>
</dbReference>
<sequence length="54" mass="6065">MLGIRSRCTLQIHCGCHPVPCPSFAHDSTSTTFNFVLASRPTPKPQCRMHLNRI</sequence>
<dbReference type="EnsemblMetazoa" id="ISCW004479-RA">
    <property type="protein sequence ID" value="ISCW004479-PA"/>
    <property type="gene ID" value="ISCW004479"/>
</dbReference>
<reference evidence="1 3" key="1">
    <citation type="submission" date="2008-03" db="EMBL/GenBank/DDBJ databases">
        <title>Annotation of Ixodes scapularis.</title>
        <authorList>
            <consortium name="Ixodes scapularis Genome Project Consortium"/>
            <person name="Caler E."/>
            <person name="Hannick L.I."/>
            <person name="Bidwell S."/>
            <person name="Joardar V."/>
            <person name="Thiagarajan M."/>
            <person name="Amedeo P."/>
            <person name="Galinsky K.J."/>
            <person name="Schobel S."/>
            <person name="Inman J."/>
            <person name="Hostetler J."/>
            <person name="Miller J."/>
            <person name="Hammond M."/>
            <person name="Megy K."/>
            <person name="Lawson D."/>
            <person name="Kodira C."/>
            <person name="Sutton G."/>
            <person name="Meyer J."/>
            <person name="Hill C.A."/>
            <person name="Birren B."/>
            <person name="Nene V."/>
            <person name="Collins F."/>
            <person name="Alarcon-Chaidez F."/>
            <person name="Wikel S."/>
            <person name="Strausberg R."/>
        </authorList>
    </citation>
    <scope>NUCLEOTIDE SEQUENCE [LARGE SCALE GENOMIC DNA]</scope>
    <source>
        <strain evidence="3">Wikel</strain>
        <strain evidence="1">Wikel colony</strain>
    </source>
</reference>
<protein>
    <submittedName>
        <fullName evidence="1 2">Uncharacterized protein</fullName>
    </submittedName>
</protein>
<dbReference type="HOGENOM" id="CLU_3052667_0_0_1"/>